<organism evidence="1 2">
    <name type="scientific">Linderina pennispora</name>
    <dbReference type="NCBI Taxonomy" id="61395"/>
    <lineage>
        <taxon>Eukaryota</taxon>
        <taxon>Fungi</taxon>
        <taxon>Fungi incertae sedis</taxon>
        <taxon>Zoopagomycota</taxon>
        <taxon>Kickxellomycotina</taxon>
        <taxon>Kickxellomycetes</taxon>
        <taxon>Kickxellales</taxon>
        <taxon>Kickxellaceae</taxon>
        <taxon>Linderina</taxon>
    </lineage>
</organism>
<comment type="caution">
    <text evidence="1">The sequence shown here is derived from an EMBL/GenBank/DDBJ whole genome shotgun (WGS) entry which is preliminary data.</text>
</comment>
<dbReference type="RefSeq" id="XP_040740437.1">
    <property type="nucleotide sequence ID" value="XM_040891912.1"/>
</dbReference>
<dbReference type="Proteomes" id="UP000193922">
    <property type="component" value="Unassembled WGS sequence"/>
</dbReference>
<dbReference type="AlphaFoldDB" id="A0A1Y1VYW2"/>
<gene>
    <name evidence="1" type="ORF">DL89DRAFT_63889</name>
</gene>
<dbReference type="EMBL" id="MCFD01000015">
    <property type="protein sequence ID" value="ORX66449.1"/>
    <property type="molecule type" value="Genomic_DNA"/>
</dbReference>
<accession>A0A1Y1VYW2</accession>
<protein>
    <submittedName>
        <fullName evidence="1">Uncharacterized protein</fullName>
    </submittedName>
</protein>
<dbReference type="OrthoDB" id="1405469at2759"/>
<keyword evidence="2" id="KW-1185">Reference proteome</keyword>
<dbReference type="GeneID" id="63808560"/>
<reference evidence="1 2" key="1">
    <citation type="submission" date="2016-07" db="EMBL/GenBank/DDBJ databases">
        <title>Pervasive Adenine N6-methylation of Active Genes in Fungi.</title>
        <authorList>
            <consortium name="DOE Joint Genome Institute"/>
            <person name="Mondo S.J."/>
            <person name="Dannebaum R.O."/>
            <person name="Kuo R.C."/>
            <person name="Labutti K."/>
            <person name="Haridas S."/>
            <person name="Kuo A."/>
            <person name="Salamov A."/>
            <person name="Ahrendt S.R."/>
            <person name="Lipzen A."/>
            <person name="Sullivan W."/>
            <person name="Andreopoulos W.B."/>
            <person name="Clum A."/>
            <person name="Lindquist E."/>
            <person name="Daum C."/>
            <person name="Ramamoorthy G.K."/>
            <person name="Gryganskyi A."/>
            <person name="Culley D."/>
            <person name="Magnuson J.K."/>
            <person name="James T.Y."/>
            <person name="O'Malley M.A."/>
            <person name="Stajich J.E."/>
            <person name="Spatafora J.W."/>
            <person name="Visel A."/>
            <person name="Grigoriev I.V."/>
        </authorList>
    </citation>
    <scope>NUCLEOTIDE SEQUENCE [LARGE SCALE GENOMIC DNA]</scope>
    <source>
        <strain evidence="1 2">ATCC 12442</strain>
    </source>
</reference>
<name>A0A1Y1VYW2_9FUNG</name>
<evidence type="ECO:0000313" key="1">
    <source>
        <dbReference type="EMBL" id="ORX66449.1"/>
    </source>
</evidence>
<evidence type="ECO:0000313" key="2">
    <source>
        <dbReference type="Proteomes" id="UP000193922"/>
    </source>
</evidence>
<proteinExistence type="predicted"/>
<sequence length="163" mass="17660">MSCLTRSLPARTATRRAHPCARQEPACMRAPVACMSGQWERARRGLRECGMQLGRLCVGRAGLASRLLVTFIPRIGDFGLATKSTLEIRSTTDEYAFVTNSQRSQGSSRGRESRAGSCFDGDAGCDAHVECGDDHVCGAGATDDADQRVQRKGRYLLAGDYLL</sequence>